<sequence>MVVASYCRPDRWLVTRLRGFTGPIPCRWKGEACRLPIEEEHQELCQALIACSKRFRVGVTRPAGRYAVRSLGADRSSRVRLCGLDCLGPQILPDSESCVKAVEGEVWLLAGS</sequence>
<name>A0AAV7L293_PLEWA</name>
<evidence type="ECO:0000313" key="1">
    <source>
        <dbReference type="EMBL" id="KAJ1081830.1"/>
    </source>
</evidence>
<reference evidence="1" key="1">
    <citation type="journal article" date="2022" name="bioRxiv">
        <title>Sequencing and chromosome-scale assembly of the giantPleurodeles waltlgenome.</title>
        <authorList>
            <person name="Brown T."/>
            <person name="Elewa A."/>
            <person name="Iarovenko S."/>
            <person name="Subramanian E."/>
            <person name="Araus A.J."/>
            <person name="Petzold A."/>
            <person name="Susuki M."/>
            <person name="Suzuki K.-i.T."/>
            <person name="Hayashi T."/>
            <person name="Toyoda A."/>
            <person name="Oliveira C."/>
            <person name="Osipova E."/>
            <person name="Leigh N.D."/>
            <person name="Simon A."/>
            <person name="Yun M.H."/>
        </authorList>
    </citation>
    <scope>NUCLEOTIDE SEQUENCE</scope>
    <source>
        <strain evidence="1">20211129_DDA</strain>
        <tissue evidence="1">Liver</tissue>
    </source>
</reference>
<proteinExistence type="predicted"/>
<comment type="caution">
    <text evidence="1">The sequence shown here is derived from an EMBL/GenBank/DDBJ whole genome shotgun (WGS) entry which is preliminary data.</text>
</comment>
<dbReference type="EMBL" id="JANPWB010000016">
    <property type="protein sequence ID" value="KAJ1081830.1"/>
    <property type="molecule type" value="Genomic_DNA"/>
</dbReference>
<organism evidence="1 2">
    <name type="scientific">Pleurodeles waltl</name>
    <name type="common">Iberian ribbed newt</name>
    <dbReference type="NCBI Taxonomy" id="8319"/>
    <lineage>
        <taxon>Eukaryota</taxon>
        <taxon>Metazoa</taxon>
        <taxon>Chordata</taxon>
        <taxon>Craniata</taxon>
        <taxon>Vertebrata</taxon>
        <taxon>Euteleostomi</taxon>
        <taxon>Amphibia</taxon>
        <taxon>Batrachia</taxon>
        <taxon>Caudata</taxon>
        <taxon>Salamandroidea</taxon>
        <taxon>Salamandridae</taxon>
        <taxon>Pleurodelinae</taxon>
        <taxon>Pleurodeles</taxon>
    </lineage>
</organism>
<evidence type="ECO:0000313" key="2">
    <source>
        <dbReference type="Proteomes" id="UP001066276"/>
    </source>
</evidence>
<accession>A0AAV7L293</accession>
<dbReference type="AlphaFoldDB" id="A0AAV7L293"/>
<gene>
    <name evidence="1" type="ORF">NDU88_002003</name>
</gene>
<dbReference type="Proteomes" id="UP001066276">
    <property type="component" value="Chromosome 12"/>
</dbReference>
<protein>
    <submittedName>
        <fullName evidence="1">Uncharacterized protein</fullName>
    </submittedName>
</protein>
<keyword evidence="2" id="KW-1185">Reference proteome</keyword>